<keyword evidence="3" id="KW-1185">Reference proteome</keyword>
<dbReference type="InterPro" id="IPR051091">
    <property type="entry name" value="O-Glucosyltr/Glycosyltrsf_90"/>
</dbReference>
<feature type="transmembrane region" description="Helical" evidence="1">
    <location>
        <begin position="113"/>
        <end position="131"/>
    </location>
</feature>
<sequence>MVVMSLSAAVFSFGTYFSLGHFTASTFICFEPLDSRQHTLFLQLMALLLDAAIIVLFWRILSWTRSVKSKLQILAHTLGLASLLFAALWLGGLLRNRADSFSVAFQSLRSIDVLTNSLALAVLMVSAVFWICETSPITPVSVTTFLVGTYNSCLNVLSIGDWMHLDAVASLVPMWLIAIGVASFVYTHNLRWIIFLPRPLLSIALTIIAITLTVITFTRQRATYGEFHPISTLIYDAQVSHRRWLIEAATSQSLAVAVNVYQQRHSGRVPPPNFSQWYDFAKASVIIDDFRQIDQDLEPFWHFTPAELRDKAQEMASHADTAAIMIKDGHVVGKNAGEGHENEDVEELVAMIDKFAQYLPDMTLPINLASTPRILSPWNKRQAKGRADVSFVDGLLSKRRTSGPFPLHDKNNADPDSRTGVKSRLTRANDFHQMQVDACPASSLFKINSHWNIGRFCSECVESHSRGQFLNNFDRSLETCKQPDLKYLHGFSLTGKNVAPLGYVAPLFGASKTDEFMDIIIPLSRSQLEKPDVTWQLSRRYDNLFWRGIVGDGVISEQEVRGSHKFRLLHLIKRPRANDKVTMVFAGDEEAAQFMPEKVSVVEANRALPFTVGMDYSGCSGRNCDAIKHAFGTETDSEEALEYRYVLLTDEDDGPPEELLRTIRSGSVPFVSTIFQTWYTERIKPWLHFVPVDPRYQALHATFAYFTGTKDRAPINGRAGNFDGRQGDAEWISRQGQKWMEQALRKEDMEIYLFRLLLEWGRLIDEGRNEIGYLRDEKGEFHNEGWTRASKGA</sequence>
<feature type="transmembrane region" description="Helical" evidence="1">
    <location>
        <begin position="6"/>
        <end position="28"/>
    </location>
</feature>
<evidence type="ECO:0000313" key="3">
    <source>
        <dbReference type="Proteomes" id="UP000224854"/>
    </source>
</evidence>
<dbReference type="Proteomes" id="UP000224854">
    <property type="component" value="Unassembled WGS sequence"/>
</dbReference>
<dbReference type="OrthoDB" id="541052at2759"/>
<comment type="caution">
    <text evidence="2">The sequence shown here is derived from an EMBL/GenBank/DDBJ whole genome shotgun (WGS) entry which is preliminary data.</text>
</comment>
<keyword evidence="1" id="KW-0812">Transmembrane</keyword>
<evidence type="ECO:0008006" key="4">
    <source>
        <dbReference type="Google" id="ProtNLM"/>
    </source>
</evidence>
<feature type="transmembrane region" description="Helical" evidence="1">
    <location>
        <begin position="167"/>
        <end position="187"/>
    </location>
</feature>
<reference evidence="2 3" key="1">
    <citation type="submission" date="2017-06" db="EMBL/GenBank/DDBJ databases">
        <title>Ant-infecting Ophiocordyceps genomes reveal a high diversity of potential behavioral manipulation genes and a possible major role for enterotoxins.</title>
        <authorList>
            <person name="De Bekker C."/>
            <person name="Evans H.C."/>
            <person name="Brachmann A."/>
            <person name="Hughes D.P."/>
        </authorList>
    </citation>
    <scope>NUCLEOTIDE SEQUENCE [LARGE SCALE GENOMIC DNA]</scope>
    <source>
        <strain evidence="2 3">1348a</strain>
    </source>
</reference>
<dbReference type="AlphaFoldDB" id="A0A2C5ZSQ3"/>
<feature type="transmembrane region" description="Helical" evidence="1">
    <location>
        <begin position="73"/>
        <end position="92"/>
    </location>
</feature>
<gene>
    <name evidence="2" type="ORF">CDD82_5877</name>
</gene>
<proteinExistence type="predicted"/>
<feature type="transmembrane region" description="Helical" evidence="1">
    <location>
        <begin position="199"/>
        <end position="217"/>
    </location>
</feature>
<dbReference type="PANTHER" id="PTHR12203:SF35">
    <property type="entry name" value="PROTEIN O-GLUCOSYLTRANSFERASE 1"/>
    <property type="match status" value="1"/>
</dbReference>
<evidence type="ECO:0000256" key="1">
    <source>
        <dbReference type="SAM" id="Phobius"/>
    </source>
</evidence>
<dbReference type="EMBL" id="NJEU01000057">
    <property type="protein sequence ID" value="PHH82464.1"/>
    <property type="molecule type" value="Genomic_DNA"/>
</dbReference>
<accession>A0A2C5ZSQ3</accession>
<dbReference type="PANTHER" id="PTHR12203">
    <property type="entry name" value="KDEL LYS-ASP-GLU-LEU CONTAINING - RELATED"/>
    <property type="match status" value="1"/>
</dbReference>
<evidence type="ECO:0000313" key="2">
    <source>
        <dbReference type="EMBL" id="PHH82464.1"/>
    </source>
</evidence>
<keyword evidence="1" id="KW-0472">Membrane</keyword>
<keyword evidence="1" id="KW-1133">Transmembrane helix</keyword>
<name>A0A2C5ZSQ3_9HYPO</name>
<organism evidence="2 3">
    <name type="scientific">Ophiocordyceps australis</name>
    <dbReference type="NCBI Taxonomy" id="1399860"/>
    <lineage>
        <taxon>Eukaryota</taxon>
        <taxon>Fungi</taxon>
        <taxon>Dikarya</taxon>
        <taxon>Ascomycota</taxon>
        <taxon>Pezizomycotina</taxon>
        <taxon>Sordariomycetes</taxon>
        <taxon>Hypocreomycetidae</taxon>
        <taxon>Hypocreales</taxon>
        <taxon>Ophiocordycipitaceae</taxon>
        <taxon>Ophiocordyceps</taxon>
    </lineage>
</organism>
<protein>
    <recommendedName>
        <fullName evidence="4">Glycosyl transferase CAP10 domain-containing protein</fullName>
    </recommendedName>
</protein>
<feature type="transmembrane region" description="Helical" evidence="1">
    <location>
        <begin position="40"/>
        <end position="61"/>
    </location>
</feature>